<dbReference type="OrthoDB" id="5867527at2759"/>
<keyword evidence="6" id="KW-0303">Gap junction</keyword>
<keyword evidence="3 12" id="KW-0813">Transport</keyword>
<comment type="subcellular location">
    <subcellularLocation>
        <location evidence="1">Cell junction</location>
        <location evidence="1">Gap junction</location>
    </subcellularLocation>
    <subcellularLocation>
        <location evidence="2 12">Cell membrane</location>
        <topology evidence="2 12">Multi-pass membrane protein</topology>
    </subcellularLocation>
</comment>
<keyword evidence="5 12" id="KW-0812">Transmembrane</keyword>
<feature type="compositionally biased region" description="Polar residues" evidence="13">
    <location>
        <begin position="387"/>
        <end position="399"/>
    </location>
</feature>
<evidence type="ECO:0000256" key="5">
    <source>
        <dbReference type="ARBA" id="ARBA00022692"/>
    </source>
</evidence>
<dbReference type="GO" id="GO:0005243">
    <property type="term" value="F:gap junction channel activity"/>
    <property type="evidence" value="ECO:0007669"/>
    <property type="project" value="TreeGrafter"/>
</dbReference>
<comment type="caution">
    <text evidence="14">The sequence shown here is derived from an EMBL/GenBank/DDBJ whole genome shotgun (WGS) entry which is preliminary data.</text>
</comment>
<keyword evidence="7" id="KW-0965">Cell junction</keyword>
<dbReference type="PANTHER" id="PTHR11893">
    <property type="entry name" value="INNEXIN"/>
    <property type="match status" value="1"/>
</dbReference>
<evidence type="ECO:0000256" key="6">
    <source>
        <dbReference type="ARBA" id="ARBA00022868"/>
    </source>
</evidence>
<evidence type="ECO:0000256" key="10">
    <source>
        <dbReference type="ARBA" id="ARBA00023136"/>
    </source>
</evidence>
<dbReference type="GO" id="GO:0007602">
    <property type="term" value="P:phototransduction"/>
    <property type="evidence" value="ECO:0007669"/>
    <property type="project" value="TreeGrafter"/>
</dbReference>
<evidence type="ECO:0000256" key="3">
    <source>
        <dbReference type="ARBA" id="ARBA00022448"/>
    </source>
</evidence>
<dbReference type="Proteomes" id="UP000440578">
    <property type="component" value="Unassembled WGS sequence"/>
</dbReference>
<feature type="transmembrane region" description="Helical" evidence="12">
    <location>
        <begin position="276"/>
        <end position="295"/>
    </location>
</feature>
<comment type="caution">
    <text evidence="12">Lacks conserved residue(s) required for the propagation of feature annotation.</text>
</comment>
<evidence type="ECO:0000256" key="11">
    <source>
        <dbReference type="ARBA" id="ARBA00023303"/>
    </source>
</evidence>
<organism evidence="14 15">
    <name type="scientific">Amphibalanus amphitrite</name>
    <name type="common">Striped barnacle</name>
    <name type="synonym">Balanus amphitrite</name>
    <dbReference type="NCBI Taxonomy" id="1232801"/>
    <lineage>
        <taxon>Eukaryota</taxon>
        <taxon>Metazoa</taxon>
        <taxon>Ecdysozoa</taxon>
        <taxon>Arthropoda</taxon>
        <taxon>Crustacea</taxon>
        <taxon>Multicrustacea</taxon>
        <taxon>Cirripedia</taxon>
        <taxon>Thoracica</taxon>
        <taxon>Thoracicalcarea</taxon>
        <taxon>Balanomorpha</taxon>
        <taxon>Balanoidea</taxon>
        <taxon>Balanidae</taxon>
        <taxon>Amphibalaninae</taxon>
        <taxon>Amphibalanus</taxon>
    </lineage>
</organism>
<keyword evidence="9 12" id="KW-0406">Ion transport</keyword>
<gene>
    <name evidence="14" type="primary">Inx3_0</name>
    <name evidence="12" type="synonym">inx</name>
    <name evidence="14" type="ORF">FJT64_001319</name>
</gene>
<dbReference type="AlphaFoldDB" id="A0A6A4VFK7"/>
<accession>A0A6A4VFK7</accession>
<proteinExistence type="inferred from homology"/>
<comment type="function">
    <text evidence="12">Structural component of the gap junctions.</text>
</comment>
<dbReference type="GO" id="GO:0005886">
    <property type="term" value="C:plasma membrane"/>
    <property type="evidence" value="ECO:0007669"/>
    <property type="project" value="UniProtKB-SubCell"/>
</dbReference>
<keyword evidence="10 12" id="KW-0472">Membrane</keyword>
<name>A0A6A4VFK7_AMPAM</name>
<dbReference type="EMBL" id="VIIS01002042">
    <property type="protein sequence ID" value="KAF0289292.1"/>
    <property type="molecule type" value="Genomic_DNA"/>
</dbReference>
<keyword evidence="4" id="KW-1003">Cell membrane</keyword>
<dbReference type="PRINTS" id="PR01262">
    <property type="entry name" value="INNEXIN"/>
</dbReference>
<dbReference type="GO" id="GO:0034220">
    <property type="term" value="P:monoatomic ion transmembrane transport"/>
    <property type="evidence" value="ECO:0007669"/>
    <property type="project" value="UniProtKB-KW"/>
</dbReference>
<evidence type="ECO:0000256" key="13">
    <source>
        <dbReference type="SAM" id="MobiDB-lite"/>
    </source>
</evidence>
<keyword evidence="15" id="KW-1185">Reference proteome</keyword>
<evidence type="ECO:0000256" key="1">
    <source>
        <dbReference type="ARBA" id="ARBA00004610"/>
    </source>
</evidence>
<keyword evidence="8 12" id="KW-1133">Transmembrane helix</keyword>
<dbReference type="GO" id="GO:0005921">
    <property type="term" value="C:gap junction"/>
    <property type="evidence" value="ECO:0007669"/>
    <property type="project" value="UniProtKB-SubCell"/>
</dbReference>
<evidence type="ECO:0000256" key="2">
    <source>
        <dbReference type="ARBA" id="ARBA00004651"/>
    </source>
</evidence>
<dbReference type="PANTHER" id="PTHR11893:SF37">
    <property type="entry name" value="INNEXIN INX3"/>
    <property type="match status" value="1"/>
</dbReference>
<comment type="similarity">
    <text evidence="12">Belongs to the pannexin family.</text>
</comment>
<evidence type="ECO:0000256" key="7">
    <source>
        <dbReference type="ARBA" id="ARBA00022949"/>
    </source>
</evidence>
<protein>
    <recommendedName>
        <fullName evidence="12">Innexin</fullName>
    </recommendedName>
</protein>
<dbReference type="Pfam" id="PF00876">
    <property type="entry name" value="Innexin"/>
    <property type="match status" value="1"/>
</dbReference>
<feature type="transmembrane region" description="Helical" evidence="12">
    <location>
        <begin position="116"/>
        <end position="138"/>
    </location>
</feature>
<feature type="region of interest" description="Disordered" evidence="13">
    <location>
        <begin position="387"/>
        <end position="427"/>
    </location>
</feature>
<evidence type="ECO:0000313" key="15">
    <source>
        <dbReference type="Proteomes" id="UP000440578"/>
    </source>
</evidence>
<evidence type="ECO:0000313" key="14">
    <source>
        <dbReference type="EMBL" id="KAF0289292.1"/>
    </source>
</evidence>
<evidence type="ECO:0000256" key="4">
    <source>
        <dbReference type="ARBA" id="ARBA00022475"/>
    </source>
</evidence>
<reference evidence="14 15" key="1">
    <citation type="submission" date="2019-07" db="EMBL/GenBank/DDBJ databases">
        <title>Draft genome assembly of a fouling barnacle, Amphibalanus amphitrite (Darwin, 1854): The first reference genome for Thecostraca.</title>
        <authorList>
            <person name="Kim W."/>
        </authorList>
    </citation>
    <scope>NUCLEOTIDE SEQUENCE [LARGE SCALE GENOMIC DNA]</scope>
    <source>
        <strain evidence="14">SNU_AA5</strain>
        <tissue evidence="14">Soma without cirri and trophi</tissue>
    </source>
</reference>
<keyword evidence="11 12" id="KW-0407">Ion channel</keyword>
<feature type="transmembrane region" description="Helical" evidence="12">
    <location>
        <begin position="34"/>
        <end position="52"/>
    </location>
</feature>
<sequence length="427" mass="49245">MLLGVFTSLYDIIRISGSDKPTVDTRVFQLHYKWTRLLLFVFCIIVSLNSLIGKPIACTGTAEARLQEVMQTYCWITGTFTYEKYFRDNQIGASQLTKVGVGPGHPEHDEKKHITYYQWVPIVLFLQGVLFYVPHWIWKMFEDHRIRHLIEGMVEARMEEKKRRQRQALVVRYLVDSKGTNEWYAYQYVFCEILNFANVILNLVLTDKLLGGDFFTLGTRLIKYDPEDPTSVDPSHYTFPKQTKCTFQYFGASGTVSTIDSICILPINIFNEKLYAMLWFWFVLLGLVTGLNLLWRLAMIASPVLRVWVLQTKDHTHDVGNMSVVTNVVNGISFSDFFFVWIFTKNLNGLVLFDFLREYSAGVAEDLAPKRRPRLYPTLPHAMQLQSLDSPGGHSSSAQDFELRKPLTPCDDTDPVYSSVLPAKRRQ</sequence>
<evidence type="ECO:0000256" key="8">
    <source>
        <dbReference type="ARBA" id="ARBA00022989"/>
    </source>
</evidence>
<evidence type="ECO:0000256" key="9">
    <source>
        <dbReference type="ARBA" id="ARBA00023065"/>
    </source>
</evidence>
<dbReference type="PROSITE" id="PS51013">
    <property type="entry name" value="PANNEXIN"/>
    <property type="match status" value="1"/>
</dbReference>
<dbReference type="InterPro" id="IPR000990">
    <property type="entry name" value="Innexin"/>
</dbReference>
<evidence type="ECO:0000256" key="12">
    <source>
        <dbReference type="RuleBase" id="RU010713"/>
    </source>
</evidence>